<protein>
    <submittedName>
        <fullName evidence="1">Type I phosphodiesterase / nucleotide pyrophosphatase</fullName>
    </submittedName>
</protein>
<accession>A0A1G9W025</accession>
<dbReference type="AlphaFoldDB" id="A0A1G9W025"/>
<dbReference type="EMBL" id="FNHL01000003">
    <property type="protein sequence ID" value="SDM77909.1"/>
    <property type="molecule type" value="Genomic_DNA"/>
</dbReference>
<dbReference type="InterPro" id="IPR002591">
    <property type="entry name" value="Phosphodiest/P_Trfase"/>
</dbReference>
<dbReference type="SUPFAM" id="SSF53649">
    <property type="entry name" value="Alkaline phosphatase-like"/>
    <property type="match status" value="1"/>
</dbReference>
<evidence type="ECO:0000313" key="2">
    <source>
        <dbReference type="Proteomes" id="UP000199451"/>
    </source>
</evidence>
<keyword evidence="2" id="KW-1185">Reference proteome</keyword>
<dbReference type="Pfam" id="PF01663">
    <property type="entry name" value="Phosphodiest"/>
    <property type="match status" value="1"/>
</dbReference>
<sequence>MTDTVAVLALDAVDVRLAREWDCENLLLDDHAKLETYAHSLEFPRTMEVWPTVATGLAPDEHGVVGDANEWENPALRAASKVTQYLPREVRSTLGKPFQRAGEERSMAQTDASHVFEDGVVRYWPGITPADHVREAWRLMALASSGDITEERLERELTGFAGEELGWLAVASEWDVPIAGVHSHVVDIMGHTYAEREARYRETYEWIDEQVGYLRERVDRLVVLSDHGMQVGWLDDEEPGTHSFEAFVSAEGVDGPLPDSVYDVREWLAGQLDEAVAADERAASSDTPVQHLKDLGYME</sequence>
<dbReference type="InterPro" id="IPR017850">
    <property type="entry name" value="Alkaline_phosphatase_core_sf"/>
</dbReference>
<dbReference type="Gene3D" id="3.40.720.10">
    <property type="entry name" value="Alkaline Phosphatase, subunit A"/>
    <property type="match status" value="1"/>
</dbReference>
<dbReference type="Proteomes" id="UP000199451">
    <property type="component" value="Unassembled WGS sequence"/>
</dbReference>
<reference evidence="2" key="1">
    <citation type="submission" date="2016-10" db="EMBL/GenBank/DDBJ databases">
        <authorList>
            <person name="Varghese N."/>
            <person name="Submissions S."/>
        </authorList>
    </citation>
    <scope>NUCLEOTIDE SEQUENCE [LARGE SCALE GENOMIC DNA]</scope>
    <source>
        <strain evidence="2">CGMCC 1.10119</strain>
    </source>
</reference>
<name>A0A1G9W025_9EURY</name>
<organism evidence="1 2">
    <name type="scientific">Halogranum gelatinilyticum</name>
    <dbReference type="NCBI Taxonomy" id="660521"/>
    <lineage>
        <taxon>Archaea</taxon>
        <taxon>Methanobacteriati</taxon>
        <taxon>Methanobacteriota</taxon>
        <taxon>Stenosarchaea group</taxon>
        <taxon>Halobacteria</taxon>
        <taxon>Halobacteriales</taxon>
        <taxon>Haloferacaceae</taxon>
    </lineage>
</organism>
<dbReference type="OrthoDB" id="330975at2157"/>
<proteinExistence type="predicted"/>
<evidence type="ECO:0000313" key="1">
    <source>
        <dbReference type="EMBL" id="SDM77909.1"/>
    </source>
</evidence>
<gene>
    <name evidence="1" type="ORF">SAMN04487949_2572</name>
</gene>
<dbReference type="RefSeq" id="WP_089697950.1">
    <property type="nucleotide sequence ID" value="NZ_FNHL01000003.1"/>
</dbReference>